<dbReference type="STRING" id="1505727.GA0061077_1043"/>
<dbReference type="RefSeq" id="WP_143249613.1">
    <property type="nucleotide sequence ID" value="NZ_FMBL01000002.1"/>
</dbReference>
<evidence type="ECO:0000313" key="3">
    <source>
        <dbReference type="Proteomes" id="UP000242610"/>
    </source>
</evidence>
<accession>A0A1C4H5I0</accession>
<protein>
    <submittedName>
        <fullName evidence="2">Transcriptional regulator, contains XRE-family HTH domain</fullName>
    </submittedName>
</protein>
<dbReference type="GO" id="GO:0003677">
    <property type="term" value="F:DNA binding"/>
    <property type="evidence" value="ECO:0007669"/>
    <property type="project" value="InterPro"/>
</dbReference>
<dbReference type="SMART" id="SM00530">
    <property type="entry name" value="HTH_XRE"/>
    <property type="match status" value="1"/>
</dbReference>
<name>A0A1C4H5I0_9BIFI</name>
<dbReference type="SUPFAM" id="SSF47413">
    <property type="entry name" value="lambda repressor-like DNA-binding domains"/>
    <property type="match status" value="1"/>
</dbReference>
<evidence type="ECO:0000313" key="2">
    <source>
        <dbReference type="EMBL" id="SCC80125.1"/>
    </source>
</evidence>
<feature type="domain" description="HTH cro/C1-type" evidence="1">
    <location>
        <begin position="18"/>
        <end position="72"/>
    </location>
</feature>
<gene>
    <name evidence="2" type="ORF">GA0061077_1043</name>
</gene>
<dbReference type="CDD" id="cd00093">
    <property type="entry name" value="HTH_XRE"/>
    <property type="match status" value="1"/>
</dbReference>
<dbReference type="AlphaFoldDB" id="A0A1C4H5I0"/>
<dbReference type="Pfam" id="PF13560">
    <property type="entry name" value="HTH_31"/>
    <property type="match status" value="1"/>
</dbReference>
<dbReference type="Gene3D" id="1.10.260.40">
    <property type="entry name" value="lambda repressor-like DNA-binding domains"/>
    <property type="match status" value="1"/>
</dbReference>
<evidence type="ECO:0000259" key="1">
    <source>
        <dbReference type="PROSITE" id="PS50943"/>
    </source>
</evidence>
<dbReference type="EMBL" id="FMBL01000002">
    <property type="protein sequence ID" value="SCC80125.1"/>
    <property type="molecule type" value="Genomic_DNA"/>
</dbReference>
<dbReference type="Proteomes" id="UP000242610">
    <property type="component" value="Unassembled WGS sequence"/>
</dbReference>
<dbReference type="InterPro" id="IPR010982">
    <property type="entry name" value="Lambda_DNA-bd_dom_sf"/>
</dbReference>
<dbReference type="OrthoDB" id="4557883at2"/>
<organism evidence="2 3">
    <name type="scientific">Bifidobacterium commune</name>
    <dbReference type="NCBI Taxonomy" id="1505727"/>
    <lineage>
        <taxon>Bacteria</taxon>
        <taxon>Bacillati</taxon>
        <taxon>Actinomycetota</taxon>
        <taxon>Actinomycetes</taxon>
        <taxon>Bifidobacteriales</taxon>
        <taxon>Bifidobacteriaceae</taxon>
        <taxon>Bifidobacterium</taxon>
    </lineage>
</organism>
<reference evidence="3" key="1">
    <citation type="submission" date="2016-08" db="EMBL/GenBank/DDBJ databases">
        <authorList>
            <person name="Varghese N."/>
            <person name="Submissions Spin"/>
        </authorList>
    </citation>
    <scope>NUCLEOTIDE SEQUENCE [LARGE SCALE GENOMIC DNA]</scope>
    <source>
        <strain evidence="3">R-52791</strain>
    </source>
</reference>
<proteinExistence type="predicted"/>
<dbReference type="InterPro" id="IPR001387">
    <property type="entry name" value="Cro/C1-type_HTH"/>
</dbReference>
<dbReference type="PROSITE" id="PS50943">
    <property type="entry name" value="HTH_CROC1"/>
    <property type="match status" value="1"/>
</dbReference>
<sequence length="108" mass="12105">MRKFTTPVQSVQQLSINIHDARKAAGLSQEELANETGLSRSWINRLETGKITNPDFNDILSVYKVLHISDTIAYDAPEPESRNDKPVERTIAAHTQAIDQISKLTTPF</sequence>
<keyword evidence="3" id="KW-1185">Reference proteome</keyword>